<dbReference type="PANTHER" id="PTHR30399">
    <property type="entry name" value="UNCHARACTERIZED PROTEIN YGJP"/>
    <property type="match status" value="1"/>
</dbReference>
<dbReference type="CDD" id="cd07344">
    <property type="entry name" value="M48_yhfN_like"/>
    <property type="match status" value="1"/>
</dbReference>
<reference evidence="3" key="1">
    <citation type="submission" date="2019-01" db="EMBL/GenBank/DDBJ databases">
        <title>Sphingorhabdus lacus sp.nov., isolated from an oligotrophic freshwater lake.</title>
        <authorList>
            <person name="Park M."/>
        </authorList>
    </citation>
    <scope>NUCLEOTIDE SEQUENCE [LARGE SCALE GENOMIC DNA]</scope>
    <source>
        <strain evidence="3">IMCC1753</strain>
    </source>
</reference>
<proteinExistence type="predicted"/>
<protein>
    <submittedName>
        <fullName evidence="2">M48 family peptidase</fullName>
    </submittedName>
</protein>
<evidence type="ECO:0000313" key="3">
    <source>
        <dbReference type="Proteomes" id="UP000428803"/>
    </source>
</evidence>
<dbReference type="AlphaFoldDB" id="A0A6I6LG33"/>
<dbReference type="PANTHER" id="PTHR30399:SF1">
    <property type="entry name" value="UTP PYROPHOSPHATASE"/>
    <property type="match status" value="1"/>
</dbReference>
<sequence length="242" mass="27927">MNEGLLRYGNVNVPYSVNENDRLRSRIRIHVLPDSNVVVEAPLCSSTAKVQAAVQKRARWIVRQLSETAALREHALPRTYVSGEAHFYLGRRYRLKVAVDNLSPSRVRCMRGAIEVTLPISDPVAVRRRLRNWYAQRAKAYFASRLSLLSSELPWLESPPEFRLLKMNKQWGSCSPSGNMNLNPSLIKAPKHCIDYVLIHELCHLQEHNHSKRFYWLLDRHCSEWQASKASLDNMAELLLNE</sequence>
<dbReference type="InterPro" id="IPR002725">
    <property type="entry name" value="YgjP-like_metallopeptidase"/>
</dbReference>
<keyword evidence="3" id="KW-1185">Reference proteome</keyword>
<evidence type="ECO:0000259" key="1">
    <source>
        <dbReference type="Pfam" id="PF01863"/>
    </source>
</evidence>
<gene>
    <name evidence="2" type="ORF">EUU25_12005</name>
</gene>
<dbReference type="RefSeq" id="WP_158901286.1">
    <property type="nucleotide sequence ID" value="NZ_CP035733.1"/>
</dbReference>
<dbReference type="EMBL" id="CP035733">
    <property type="protein sequence ID" value="QGY81273.1"/>
    <property type="molecule type" value="Genomic_DNA"/>
</dbReference>
<dbReference type="Proteomes" id="UP000428803">
    <property type="component" value="Chromosome"/>
</dbReference>
<dbReference type="Gene3D" id="3.30.2010.10">
    <property type="entry name" value="Metalloproteases ('zincins'), catalytic domain"/>
    <property type="match status" value="1"/>
</dbReference>
<name>A0A6I6LG33_9SPHN</name>
<accession>A0A6I6LG33</accession>
<dbReference type="Pfam" id="PF01863">
    <property type="entry name" value="YgjP-like"/>
    <property type="match status" value="1"/>
</dbReference>
<evidence type="ECO:0000313" key="2">
    <source>
        <dbReference type="EMBL" id="QGY81273.1"/>
    </source>
</evidence>
<dbReference type="InterPro" id="IPR053136">
    <property type="entry name" value="UTP_pyrophosphatase-like"/>
</dbReference>
<dbReference type="OrthoDB" id="9795402at2"/>
<organism evidence="2 3">
    <name type="scientific">Sphingorhabdus lacus</name>
    <dbReference type="NCBI Taxonomy" id="392610"/>
    <lineage>
        <taxon>Bacteria</taxon>
        <taxon>Pseudomonadati</taxon>
        <taxon>Pseudomonadota</taxon>
        <taxon>Alphaproteobacteria</taxon>
        <taxon>Sphingomonadales</taxon>
        <taxon>Sphingomonadaceae</taxon>
        <taxon>Sphingorhabdus</taxon>
    </lineage>
</organism>
<dbReference type="KEGG" id="slaa:EUU25_12005"/>
<feature type="domain" description="YgjP-like metallopeptidase" evidence="1">
    <location>
        <begin position="26"/>
        <end position="234"/>
    </location>
</feature>